<evidence type="ECO:0000256" key="1">
    <source>
        <dbReference type="SAM" id="Phobius"/>
    </source>
</evidence>
<keyword evidence="1" id="KW-1133">Transmembrane helix</keyword>
<dbReference type="AlphaFoldDB" id="A0A5B2VXC1"/>
<feature type="transmembrane region" description="Helical" evidence="1">
    <location>
        <begin position="55"/>
        <end position="75"/>
    </location>
</feature>
<dbReference type="OrthoDB" id="8163099at2"/>
<dbReference type="EMBL" id="VUOA01000005">
    <property type="protein sequence ID" value="KAA2243981.1"/>
    <property type="molecule type" value="Genomic_DNA"/>
</dbReference>
<reference evidence="2 3" key="1">
    <citation type="submission" date="2019-09" db="EMBL/GenBank/DDBJ databases">
        <title>Salinarimonas rosea gen. nov., sp. nov., a new member of the a-2 subgroup of the Proteobacteria.</title>
        <authorList>
            <person name="Liu J."/>
        </authorList>
    </citation>
    <scope>NUCLEOTIDE SEQUENCE [LARGE SCALE GENOMIC DNA]</scope>
    <source>
        <strain evidence="2 3">BN140002</strain>
    </source>
</reference>
<dbReference type="RefSeq" id="WP_149815293.1">
    <property type="nucleotide sequence ID" value="NZ_VUOA01000005.1"/>
</dbReference>
<dbReference type="Proteomes" id="UP000323142">
    <property type="component" value="Unassembled WGS sequence"/>
</dbReference>
<comment type="caution">
    <text evidence="2">The sequence shown here is derived from an EMBL/GenBank/DDBJ whole genome shotgun (WGS) entry which is preliminary data.</text>
</comment>
<keyword evidence="1" id="KW-0812">Transmembrane</keyword>
<name>A0A5B2VXC1_9HYPH</name>
<protein>
    <submittedName>
        <fullName evidence="2">Uncharacterized protein</fullName>
    </submittedName>
</protein>
<keyword evidence="1" id="KW-0472">Membrane</keyword>
<reference evidence="2 3" key="2">
    <citation type="submission" date="2019-09" db="EMBL/GenBank/DDBJ databases">
        <authorList>
            <person name="Jin C."/>
        </authorList>
    </citation>
    <scope>NUCLEOTIDE SEQUENCE [LARGE SCALE GENOMIC DNA]</scope>
    <source>
        <strain evidence="2 3">BN140002</strain>
    </source>
</reference>
<proteinExistence type="predicted"/>
<gene>
    <name evidence="2" type="ORF">F0L46_01665</name>
</gene>
<evidence type="ECO:0000313" key="3">
    <source>
        <dbReference type="Proteomes" id="UP000323142"/>
    </source>
</evidence>
<sequence length="81" mass="8742">MDALAPAGLIGALVGLLVGWVDSRIVAGVVEGKLRSLDRSVTPDERADFERRIVWFRRLLGAATMGFFPVLGYWLGRAVGG</sequence>
<accession>A0A5B2VXC1</accession>
<keyword evidence="3" id="KW-1185">Reference proteome</keyword>
<evidence type="ECO:0000313" key="2">
    <source>
        <dbReference type="EMBL" id="KAA2243981.1"/>
    </source>
</evidence>
<organism evidence="2 3">
    <name type="scientific">Salinarimonas soli</name>
    <dbReference type="NCBI Taxonomy" id="1638099"/>
    <lineage>
        <taxon>Bacteria</taxon>
        <taxon>Pseudomonadati</taxon>
        <taxon>Pseudomonadota</taxon>
        <taxon>Alphaproteobacteria</taxon>
        <taxon>Hyphomicrobiales</taxon>
        <taxon>Salinarimonadaceae</taxon>
        <taxon>Salinarimonas</taxon>
    </lineage>
</organism>